<keyword evidence="3 7" id="KW-0812">Transmembrane</keyword>
<dbReference type="GO" id="GO:0009060">
    <property type="term" value="P:aerobic respiration"/>
    <property type="evidence" value="ECO:0007669"/>
    <property type="project" value="InterPro"/>
</dbReference>
<evidence type="ECO:0000259" key="9">
    <source>
        <dbReference type="PROSITE" id="PS50855"/>
    </source>
</evidence>
<organism evidence="10 11">
    <name type="scientific">Bacillus thermozeamaize</name>
    <dbReference type="NCBI Taxonomy" id="230954"/>
    <lineage>
        <taxon>Bacteria</taxon>
        <taxon>Bacillati</taxon>
        <taxon>Bacillota</taxon>
        <taxon>Bacilli</taxon>
        <taxon>Bacillales</taxon>
        <taxon>Bacillaceae</taxon>
        <taxon>Bacillus</taxon>
    </lineage>
</organism>
<dbReference type="GO" id="GO:0020037">
    <property type="term" value="F:heme binding"/>
    <property type="evidence" value="ECO:0007669"/>
    <property type="project" value="InterPro"/>
</dbReference>
<comment type="similarity">
    <text evidence="7">Belongs to the heme-copper respiratory oxidase family.</text>
</comment>
<dbReference type="InterPro" id="IPR023616">
    <property type="entry name" value="Cyt_c_oxase-like_su1_dom"/>
</dbReference>
<feature type="transmembrane region" description="Helical" evidence="8">
    <location>
        <begin position="216"/>
        <end position="238"/>
    </location>
</feature>
<dbReference type="AlphaFoldDB" id="A0A1Y3PMW4"/>
<sequence>MHDFVPQDRLLISAYVWVGYVMLLLGVIAGLLQVLDRTGLLNLPRPVIYYQLLTAHGIVLALVFTTFFIVGYLLAGVAKTMGGRLIPAARNWGWAGFYTMTAGVVITLVEVISNRGTVLYTFYAPMGASAAFYIGLALLVVGSWLSGIAIFIQYGRWRREHPGQRSPLFAFMAVATFVLWIVATIGVAVEVVFLLIPWALGWTETVNVMLSRALFWYFGHPLVYFWLLPVYIIWYISLPKIIGSHIFSDSLARLAFILLIIFSLPVGFHHDLTAPGIPAGWKYLQVALTMAVVFPSMMTAFAVVGTLEQAGRKKGGRGLLSWMAKLPWGDARFLAMFIAMLAFIPVGASGIINGSFQLNQLVHNTLFITGHFHLAIATTTVLTFFAASYYLIPTLTGRVFTATMNRLGIFQALFWGGGMITMSIAMYISGILGEPRRTSFTTYMDHPVREAWTPYHIWMAIGGTLAFIGGILFLIIVANLFFFAPKATEKIQFPIAETVEDIQSTPAILERWSIWIPVMIGLVTVAYLIPTWNLFVNAPPGMPPIQTW</sequence>
<keyword evidence="7" id="KW-0479">Metal-binding</keyword>
<feature type="transmembrane region" description="Helical" evidence="8">
    <location>
        <begin position="95"/>
        <end position="112"/>
    </location>
</feature>
<proteinExistence type="inferred from homology"/>
<keyword evidence="7" id="KW-0349">Heme</keyword>
<feature type="transmembrane region" description="Helical" evidence="8">
    <location>
        <begin position="283"/>
        <end position="307"/>
    </location>
</feature>
<keyword evidence="6 8" id="KW-0472">Membrane</keyword>
<keyword evidence="4 7" id="KW-0249">Electron transport</keyword>
<keyword evidence="7" id="KW-0408">Iron</keyword>
<dbReference type="EMBL" id="LZRT01000075">
    <property type="protein sequence ID" value="OUM87487.1"/>
    <property type="molecule type" value="Genomic_DNA"/>
</dbReference>
<dbReference type="InterPro" id="IPR023615">
    <property type="entry name" value="Cyt_c_Oxase_su1_BS"/>
</dbReference>
<reference evidence="11" key="1">
    <citation type="submission" date="2016-06" db="EMBL/GenBank/DDBJ databases">
        <authorList>
            <person name="Nascimento L."/>
            <person name="Pereira R.V."/>
            <person name="Martins L.F."/>
            <person name="Quaggio R.B."/>
            <person name="Silva A.M."/>
            <person name="Setubal J.C."/>
        </authorList>
    </citation>
    <scope>NUCLEOTIDE SEQUENCE [LARGE SCALE GENOMIC DNA]</scope>
</reference>
<dbReference type="PANTHER" id="PTHR10422">
    <property type="entry name" value="CYTOCHROME C OXIDASE SUBUNIT 1"/>
    <property type="match status" value="1"/>
</dbReference>
<feature type="transmembrane region" description="Helical" evidence="8">
    <location>
        <begin position="514"/>
        <end position="535"/>
    </location>
</feature>
<feature type="transmembrane region" description="Helical" evidence="8">
    <location>
        <begin position="412"/>
        <end position="432"/>
    </location>
</feature>
<dbReference type="PROSITE" id="PS50855">
    <property type="entry name" value="COX1"/>
    <property type="match status" value="1"/>
</dbReference>
<keyword evidence="5 8" id="KW-1133">Transmembrane helix</keyword>
<dbReference type="GO" id="GO:0016020">
    <property type="term" value="C:membrane"/>
    <property type="evidence" value="ECO:0007669"/>
    <property type="project" value="UniProtKB-SubCell"/>
</dbReference>
<dbReference type="GO" id="GO:0004129">
    <property type="term" value="F:cytochrome-c oxidase activity"/>
    <property type="evidence" value="ECO:0007669"/>
    <property type="project" value="InterPro"/>
</dbReference>
<dbReference type="PROSITE" id="PS00077">
    <property type="entry name" value="COX1_CUB"/>
    <property type="match status" value="1"/>
</dbReference>
<feature type="transmembrane region" description="Helical" evidence="8">
    <location>
        <begin position="12"/>
        <end position="35"/>
    </location>
</feature>
<protein>
    <submittedName>
        <fullName evidence="10">Cytochrome C</fullName>
    </submittedName>
</protein>
<dbReference type="SUPFAM" id="SSF81442">
    <property type="entry name" value="Cytochrome c oxidase subunit I-like"/>
    <property type="match status" value="1"/>
</dbReference>
<dbReference type="PANTHER" id="PTHR10422:SF40">
    <property type="entry name" value="CYTOCHROME C OXIDASE SUBUNIT I"/>
    <property type="match status" value="1"/>
</dbReference>
<dbReference type="PRINTS" id="PR01165">
    <property type="entry name" value="CYCOXIDASEI"/>
</dbReference>
<dbReference type="InterPro" id="IPR036927">
    <property type="entry name" value="Cyt_c_oxase-like_su1_sf"/>
</dbReference>
<evidence type="ECO:0000256" key="3">
    <source>
        <dbReference type="ARBA" id="ARBA00022692"/>
    </source>
</evidence>
<evidence type="ECO:0000313" key="10">
    <source>
        <dbReference type="EMBL" id="OUM87487.1"/>
    </source>
</evidence>
<evidence type="ECO:0000256" key="1">
    <source>
        <dbReference type="ARBA" id="ARBA00004141"/>
    </source>
</evidence>
<gene>
    <name evidence="10" type="ORF">BAA01_12605</name>
</gene>
<feature type="transmembrane region" description="Helical" evidence="8">
    <location>
        <begin position="372"/>
        <end position="392"/>
    </location>
</feature>
<dbReference type="Proteomes" id="UP000196475">
    <property type="component" value="Unassembled WGS sequence"/>
</dbReference>
<evidence type="ECO:0000256" key="2">
    <source>
        <dbReference type="ARBA" id="ARBA00022660"/>
    </source>
</evidence>
<comment type="subcellular location">
    <subcellularLocation>
        <location evidence="1">Membrane</location>
        <topology evidence="1">Multi-pass membrane protein</topology>
    </subcellularLocation>
</comment>
<feature type="transmembrane region" description="Helical" evidence="8">
    <location>
        <begin position="47"/>
        <end position="74"/>
    </location>
</feature>
<evidence type="ECO:0000256" key="4">
    <source>
        <dbReference type="ARBA" id="ARBA00022982"/>
    </source>
</evidence>
<keyword evidence="7" id="KW-0813">Transport</keyword>
<evidence type="ECO:0000313" key="11">
    <source>
        <dbReference type="Proteomes" id="UP000196475"/>
    </source>
</evidence>
<feature type="transmembrane region" description="Helical" evidence="8">
    <location>
        <begin position="457"/>
        <end position="483"/>
    </location>
</feature>
<accession>A0A1Y3PMW4</accession>
<feature type="transmembrane region" description="Helical" evidence="8">
    <location>
        <begin position="132"/>
        <end position="155"/>
    </location>
</feature>
<dbReference type="InterPro" id="IPR000883">
    <property type="entry name" value="Cyt_C_Oxase_1"/>
</dbReference>
<dbReference type="Gene3D" id="1.20.210.10">
    <property type="entry name" value="Cytochrome c oxidase-like, subunit I domain"/>
    <property type="match status" value="1"/>
</dbReference>
<dbReference type="Pfam" id="PF00115">
    <property type="entry name" value="COX1"/>
    <property type="match status" value="1"/>
</dbReference>
<feature type="domain" description="Cytochrome oxidase subunit I profile" evidence="9">
    <location>
        <begin position="15"/>
        <end position="520"/>
    </location>
</feature>
<evidence type="ECO:0000256" key="6">
    <source>
        <dbReference type="ARBA" id="ARBA00023136"/>
    </source>
</evidence>
<feature type="transmembrane region" description="Helical" evidence="8">
    <location>
        <begin position="250"/>
        <end position="268"/>
    </location>
</feature>
<feature type="transmembrane region" description="Helical" evidence="8">
    <location>
        <begin position="333"/>
        <end position="352"/>
    </location>
</feature>
<comment type="caution">
    <text evidence="10">The sequence shown here is derived from an EMBL/GenBank/DDBJ whole genome shotgun (WGS) entry which is preliminary data.</text>
</comment>
<name>A0A1Y3PMW4_9BACI</name>
<keyword evidence="2 7" id="KW-0679">Respiratory chain</keyword>
<evidence type="ECO:0000256" key="7">
    <source>
        <dbReference type="RuleBase" id="RU000370"/>
    </source>
</evidence>
<evidence type="ECO:0000256" key="5">
    <source>
        <dbReference type="ARBA" id="ARBA00022989"/>
    </source>
</evidence>
<evidence type="ECO:0000256" key="8">
    <source>
        <dbReference type="SAM" id="Phobius"/>
    </source>
</evidence>
<feature type="transmembrane region" description="Helical" evidence="8">
    <location>
        <begin position="167"/>
        <end position="196"/>
    </location>
</feature>